<name>A0AAV7N796_PLEWA</name>
<evidence type="ECO:0000313" key="2">
    <source>
        <dbReference type="EMBL" id="KAJ1110569.1"/>
    </source>
</evidence>
<protein>
    <submittedName>
        <fullName evidence="2">Uncharacterized protein</fullName>
    </submittedName>
</protein>
<comment type="caution">
    <text evidence="2">The sequence shown here is derived from an EMBL/GenBank/DDBJ whole genome shotgun (WGS) entry which is preliminary data.</text>
</comment>
<reference evidence="2" key="1">
    <citation type="journal article" date="2022" name="bioRxiv">
        <title>Sequencing and chromosome-scale assembly of the giantPleurodeles waltlgenome.</title>
        <authorList>
            <person name="Brown T."/>
            <person name="Elewa A."/>
            <person name="Iarovenko S."/>
            <person name="Subramanian E."/>
            <person name="Araus A.J."/>
            <person name="Petzold A."/>
            <person name="Susuki M."/>
            <person name="Suzuki K.-i.T."/>
            <person name="Hayashi T."/>
            <person name="Toyoda A."/>
            <person name="Oliveira C."/>
            <person name="Osipova E."/>
            <person name="Leigh N.D."/>
            <person name="Simon A."/>
            <person name="Yun M.H."/>
        </authorList>
    </citation>
    <scope>NUCLEOTIDE SEQUENCE</scope>
    <source>
        <strain evidence="2">20211129_DDA</strain>
        <tissue evidence="2">Liver</tissue>
    </source>
</reference>
<gene>
    <name evidence="2" type="ORF">NDU88_007919</name>
</gene>
<dbReference type="Proteomes" id="UP001066276">
    <property type="component" value="Chromosome 9"/>
</dbReference>
<dbReference type="EMBL" id="JANPWB010000013">
    <property type="protein sequence ID" value="KAJ1110569.1"/>
    <property type="molecule type" value="Genomic_DNA"/>
</dbReference>
<organism evidence="2 3">
    <name type="scientific">Pleurodeles waltl</name>
    <name type="common">Iberian ribbed newt</name>
    <dbReference type="NCBI Taxonomy" id="8319"/>
    <lineage>
        <taxon>Eukaryota</taxon>
        <taxon>Metazoa</taxon>
        <taxon>Chordata</taxon>
        <taxon>Craniata</taxon>
        <taxon>Vertebrata</taxon>
        <taxon>Euteleostomi</taxon>
        <taxon>Amphibia</taxon>
        <taxon>Batrachia</taxon>
        <taxon>Caudata</taxon>
        <taxon>Salamandroidea</taxon>
        <taxon>Salamandridae</taxon>
        <taxon>Pleurodelinae</taxon>
        <taxon>Pleurodeles</taxon>
    </lineage>
</organism>
<evidence type="ECO:0000313" key="3">
    <source>
        <dbReference type="Proteomes" id="UP001066276"/>
    </source>
</evidence>
<feature type="region of interest" description="Disordered" evidence="1">
    <location>
        <begin position="51"/>
        <end position="109"/>
    </location>
</feature>
<proteinExistence type="predicted"/>
<keyword evidence="3" id="KW-1185">Reference proteome</keyword>
<dbReference type="AlphaFoldDB" id="A0AAV7N796"/>
<evidence type="ECO:0000256" key="1">
    <source>
        <dbReference type="SAM" id="MobiDB-lite"/>
    </source>
</evidence>
<accession>A0AAV7N796</accession>
<sequence length="159" mass="16513">MDPQVIRALELLQEAGRLDLVAAPAAPRVRPVRRAASGVAAVVAACSPPRGRQPVSGLGGGRSGGMALAHKGRVVGGLRMRPRPLRAGRPREIGNCGAGGGVENPSDSLSRGCLGEIRSQREPGRGARRAQGTQQLKLKYLGREKAGLGRGRLMEGCQG</sequence>